<sequence length="83" mass="9373">MISIMFNCTHFQNCFSSSCLSPPPPDKQSPLEMDRQIGRDVRHTSDSKVTDADLHGYLQKLAKLQADQKCLLHVHFATIARTT</sequence>
<keyword evidence="2" id="KW-1185">Reference proteome</keyword>
<evidence type="ECO:0000313" key="1">
    <source>
        <dbReference type="EMBL" id="KAH3691091.1"/>
    </source>
</evidence>
<reference evidence="1" key="1">
    <citation type="journal article" date="2019" name="bioRxiv">
        <title>The Genome of the Zebra Mussel, Dreissena polymorpha: A Resource for Invasive Species Research.</title>
        <authorList>
            <person name="McCartney M.A."/>
            <person name="Auch B."/>
            <person name="Kono T."/>
            <person name="Mallez S."/>
            <person name="Zhang Y."/>
            <person name="Obille A."/>
            <person name="Becker A."/>
            <person name="Abrahante J.E."/>
            <person name="Garbe J."/>
            <person name="Badalamenti J.P."/>
            <person name="Herman A."/>
            <person name="Mangelson H."/>
            <person name="Liachko I."/>
            <person name="Sullivan S."/>
            <person name="Sone E.D."/>
            <person name="Koren S."/>
            <person name="Silverstein K.A.T."/>
            <person name="Beckman K.B."/>
            <person name="Gohl D.M."/>
        </authorList>
    </citation>
    <scope>NUCLEOTIDE SEQUENCE</scope>
    <source>
        <strain evidence="1">Duluth1</strain>
        <tissue evidence="1">Whole animal</tissue>
    </source>
</reference>
<evidence type="ECO:0000313" key="2">
    <source>
        <dbReference type="Proteomes" id="UP000828390"/>
    </source>
</evidence>
<proteinExistence type="predicted"/>
<dbReference type="AlphaFoldDB" id="A0A9D4BDE5"/>
<organism evidence="1 2">
    <name type="scientific">Dreissena polymorpha</name>
    <name type="common">Zebra mussel</name>
    <name type="synonym">Mytilus polymorpha</name>
    <dbReference type="NCBI Taxonomy" id="45954"/>
    <lineage>
        <taxon>Eukaryota</taxon>
        <taxon>Metazoa</taxon>
        <taxon>Spiralia</taxon>
        <taxon>Lophotrochozoa</taxon>
        <taxon>Mollusca</taxon>
        <taxon>Bivalvia</taxon>
        <taxon>Autobranchia</taxon>
        <taxon>Heteroconchia</taxon>
        <taxon>Euheterodonta</taxon>
        <taxon>Imparidentia</taxon>
        <taxon>Neoheterodontei</taxon>
        <taxon>Myida</taxon>
        <taxon>Dreissenoidea</taxon>
        <taxon>Dreissenidae</taxon>
        <taxon>Dreissena</taxon>
    </lineage>
</organism>
<dbReference type="Proteomes" id="UP000828390">
    <property type="component" value="Unassembled WGS sequence"/>
</dbReference>
<gene>
    <name evidence="1" type="ORF">DPMN_191766</name>
</gene>
<comment type="caution">
    <text evidence="1">The sequence shown here is derived from an EMBL/GenBank/DDBJ whole genome shotgun (WGS) entry which is preliminary data.</text>
</comment>
<dbReference type="EMBL" id="JAIWYP010000045">
    <property type="protein sequence ID" value="KAH3691091.1"/>
    <property type="molecule type" value="Genomic_DNA"/>
</dbReference>
<accession>A0A9D4BDE5</accession>
<protein>
    <submittedName>
        <fullName evidence="1">Uncharacterized protein</fullName>
    </submittedName>
</protein>
<name>A0A9D4BDE5_DREPO</name>
<reference evidence="1" key="2">
    <citation type="submission" date="2020-11" db="EMBL/GenBank/DDBJ databases">
        <authorList>
            <person name="McCartney M.A."/>
            <person name="Auch B."/>
            <person name="Kono T."/>
            <person name="Mallez S."/>
            <person name="Becker A."/>
            <person name="Gohl D.M."/>
            <person name="Silverstein K.A.T."/>
            <person name="Koren S."/>
            <person name="Bechman K.B."/>
            <person name="Herman A."/>
            <person name="Abrahante J.E."/>
            <person name="Garbe J."/>
        </authorList>
    </citation>
    <scope>NUCLEOTIDE SEQUENCE</scope>
    <source>
        <strain evidence="1">Duluth1</strain>
        <tissue evidence="1">Whole animal</tissue>
    </source>
</reference>